<dbReference type="SUPFAM" id="SSF51182">
    <property type="entry name" value="RmlC-like cupins"/>
    <property type="match status" value="1"/>
</dbReference>
<feature type="binding site" evidence="10">
    <location>
        <position position="119"/>
    </location>
    <ligand>
        <name>oxalate</name>
        <dbReference type="ChEBI" id="CHEBI:30623"/>
    </ligand>
</feature>
<evidence type="ECO:0000256" key="2">
    <source>
        <dbReference type="ARBA" id="ARBA00004271"/>
    </source>
</evidence>
<dbReference type="AlphaFoldDB" id="A0A9Q0F624"/>
<evidence type="ECO:0000256" key="7">
    <source>
        <dbReference type="ARBA" id="ARBA00023157"/>
    </source>
</evidence>
<comment type="function">
    <text evidence="1">May play a role in plant defense. Probably has no oxalate oxidase activity even if the active site is conserved.</text>
</comment>
<name>A0A9Q0F624_9ROSI</name>
<evidence type="ECO:0000256" key="8">
    <source>
        <dbReference type="ARBA" id="ARBA00023180"/>
    </source>
</evidence>
<organism evidence="14 15">
    <name type="scientific">Turnera subulata</name>
    <dbReference type="NCBI Taxonomy" id="218843"/>
    <lineage>
        <taxon>Eukaryota</taxon>
        <taxon>Viridiplantae</taxon>
        <taxon>Streptophyta</taxon>
        <taxon>Embryophyta</taxon>
        <taxon>Tracheophyta</taxon>
        <taxon>Spermatophyta</taxon>
        <taxon>Magnoliopsida</taxon>
        <taxon>eudicotyledons</taxon>
        <taxon>Gunneridae</taxon>
        <taxon>Pentapetalae</taxon>
        <taxon>rosids</taxon>
        <taxon>fabids</taxon>
        <taxon>Malpighiales</taxon>
        <taxon>Passifloraceae</taxon>
        <taxon>Turnera</taxon>
    </lineage>
</organism>
<dbReference type="GO" id="GO:0048046">
    <property type="term" value="C:apoplast"/>
    <property type="evidence" value="ECO:0007669"/>
    <property type="project" value="UniProtKB-SubCell"/>
</dbReference>
<evidence type="ECO:0000256" key="5">
    <source>
        <dbReference type="ARBA" id="ARBA00022525"/>
    </source>
</evidence>
<protein>
    <recommendedName>
        <fullName evidence="12">Germin-like protein</fullName>
    </recommendedName>
</protein>
<dbReference type="InterPro" id="IPR014710">
    <property type="entry name" value="RmlC-like_jellyroll"/>
</dbReference>
<reference evidence="14" key="1">
    <citation type="submission" date="2022-02" db="EMBL/GenBank/DDBJ databases">
        <authorList>
            <person name="Henning P.M."/>
            <person name="McCubbin A.G."/>
            <person name="Shore J.S."/>
        </authorList>
    </citation>
    <scope>NUCLEOTIDE SEQUENCE</scope>
    <source>
        <strain evidence="14">F60SS</strain>
        <tissue evidence="14">Leaves</tissue>
    </source>
</reference>
<comment type="caution">
    <text evidence="14">The sequence shown here is derived from an EMBL/GenBank/DDBJ whole genome shotgun (WGS) entry which is preliminary data.</text>
</comment>
<feature type="domain" description="Cupin type-1" evidence="13">
    <location>
        <begin position="74"/>
        <end position="224"/>
    </location>
</feature>
<comment type="subcellular location">
    <subcellularLocation>
        <location evidence="2 12">Secreted</location>
        <location evidence="2 12">Extracellular space</location>
        <location evidence="2 12">Apoplast</location>
    </subcellularLocation>
</comment>
<reference evidence="14" key="2">
    <citation type="journal article" date="2023" name="Plants (Basel)">
        <title>Annotation of the Turnera subulata (Passifloraceae) Draft Genome Reveals the S-Locus Evolved after the Divergence of Turneroideae from Passifloroideae in a Stepwise Manner.</title>
        <authorList>
            <person name="Henning P.M."/>
            <person name="Roalson E.H."/>
            <person name="Mir W."/>
            <person name="McCubbin A.G."/>
            <person name="Shore J.S."/>
        </authorList>
    </citation>
    <scope>NUCLEOTIDE SEQUENCE</scope>
    <source>
        <strain evidence="14">F60SS</strain>
    </source>
</reference>
<dbReference type="Gene3D" id="2.60.120.10">
    <property type="entry name" value="Jelly Rolls"/>
    <property type="match status" value="1"/>
</dbReference>
<evidence type="ECO:0000256" key="12">
    <source>
        <dbReference type="RuleBase" id="RU366015"/>
    </source>
</evidence>
<comment type="similarity">
    <text evidence="3 12">Belongs to the germin family.</text>
</comment>
<feature type="binding site" evidence="10">
    <location>
        <position position="124"/>
    </location>
    <ligand>
        <name>oxalate</name>
        <dbReference type="ChEBI" id="CHEBI:30623"/>
    </ligand>
</feature>
<sequence>MSHAAVAFVDGRSQGRRSSWRWKLCNDGSGAAAGVVARLVIVFLPDSLASCSVTVNGLACRNPAIDEANDFSFSGLHIPGNTSNPVGSKVTPVTVSQLPGLSTLSISMARIDFAPWGINPPHTHPRASEILTVIEGSLKVGFVTSNPENRLVSKVLEKGDVFVFPEGLVHFQQNVGYKSAVAVVALSSENPGVIAISNAVFGANPKIPSDILAKAFQLDRNVVGQLQWKF</sequence>
<keyword evidence="4 12" id="KW-0052">Apoplast</keyword>
<dbReference type="Pfam" id="PF00190">
    <property type="entry name" value="Cupin_1"/>
    <property type="match status" value="1"/>
</dbReference>
<feature type="binding site" evidence="11">
    <location>
        <position position="122"/>
    </location>
    <ligand>
        <name>Mn(2+)</name>
        <dbReference type="ChEBI" id="CHEBI:29035"/>
    </ligand>
</feature>
<dbReference type="InterPro" id="IPR019780">
    <property type="entry name" value="Germin_Mn-BS"/>
</dbReference>
<evidence type="ECO:0000256" key="9">
    <source>
        <dbReference type="ARBA" id="ARBA00023211"/>
    </source>
</evidence>
<evidence type="ECO:0000256" key="4">
    <source>
        <dbReference type="ARBA" id="ARBA00022523"/>
    </source>
</evidence>
<dbReference type="PANTHER" id="PTHR31238">
    <property type="entry name" value="GERMIN-LIKE PROTEIN SUBFAMILY 3 MEMBER 3"/>
    <property type="match status" value="1"/>
</dbReference>
<evidence type="ECO:0000256" key="6">
    <source>
        <dbReference type="ARBA" id="ARBA00022723"/>
    </source>
</evidence>
<dbReference type="InterPro" id="IPR006045">
    <property type="entry name" value="Cupin_1"/>
</dbReference>
<dbReference type="EMBL" id="JAKUCV010007090">
    <property type="protein sequence ID" value="KAJ4824810.1"/>
    <property type="molecule type" value="Genomic_DNA"/>
</dbReference>
<keyword evidence="9 10" id="KW-0464">Manganese</keyword>
<dbReference type="CDD" id="cd02241">
    <property type="entry name" value="cupin_OxOx"/>
    <property type="match status" value="1"/>
</dbReference>
<keyword evidence="15" id="KW-1185">Reference proteome</keyword>
<keyword evidence="5 12" id="KW-0964">Secreted</keyword>
<dbReference type="SMART" id="SM00835">
    <property type="entry name" value="Cupin_1"/>
    <property type="match status" value="1"/>
</dbReference>
<dbReference type="PRINTS" id="PR00325">
    <property type="entry name" value="GERMIN"/>
</dbReference>
<evidence type="ECO:0000256" key="10">
    <source>
        <dbReference type="PIRSR" id="PIRSR601929-1"/>
    </source>
</evidence>
<dbReference type="InterPro" id="IPR001929">
    <property type="entry name" value="Germin"/>
</dbReference>
<evidence type="ECO:0000259" key="13">
    <source>
        <dbReference type="SMART" id="SM00835"/>
    </source>
</evidence>
<accession>A0A9Q0F624</accession>
<dbReference type="FunFam" id="2.60.120.10:FF:000005">
    <property type="entry name" value="Germin-like protein subfamily 1 member 8"/>
    <property type="match status" value="1"/>
</dbReference>
<feature type="binding site" evidence="11">
    <location>
        <position position="129"/>
    </location>
    <ligand>
        <name>Mn(2+)</name>
        <dbReference type="ChEBI" id="CHEBI:29035"/>
    </ligand>
</feature>
<gene>
    <name evidence="14" type="ORF">Tsubulata_048604</name>
</gene>
<dbReference type="GO" id="GO:0030145">
    <property type="term" value="F:manganese ion binding"/>
    <property type="evidence" value="ECO:0007669"/>
    <property type="project" value="UniProtKB-UniRule"/>
</dbReference>
<keyword evidence="8" id="KW-0325">Glycoprotein</keyword>
<feature type="binding site" evidence="11">
    <location>
        <position position="124"/>
    </location>
    <ligand>
        <name>Mn(2+)</name>
        <dbReference type="ChEBI" id="CHEBI:29035"/>
    </ligand>
</feature>
<feature type="binding site" evidence="11">
    <location>
        <position position="170"/>
    </location>
    <ligand>
        <name>Mn(2+)</name>
        <dbReference type="ChEBI" id="CHEBI:29035"/>
    </ligand>
</feature>
<dbReference type="OrthoDB" id="1921208at2759"/>
<dbReference type="PROSITE" id="PS00725">
    <property type="entry name" value="GERMIN"/>
    <property type="match status" value="1"/>
</dbReference>
<dbReference type="InterPro" id="IPR011051">
    <property type="entry name" value="RmlC_Cupin_sf"/>
</dbReference>
<evidence type="ECO:0000313" key="15">
    <source>
        <dbReference type="Proteomes" id="UP001141552"/>
    </source>
</evidence>
<proteinExistence type="inferred from homology"/>
<evidence type="ECO:0000256" key="11">
    <source>
        <dbReference type="PIRSR" id="PIRSR601929-2"/>
    </source>
</evidence>
<keyword evidence="7" id="KW-1015">Disulfide bond</keyword>
<keyword evidence="6 10" id="KW-0479">Metal-binding</keyword>
<evidence type="ECO:0000256" key="3">
    <source>
        <dbReference type="ARBA" id="ARBA00007456"/>
    </source>
</evidence>
<evidence type="ECO:0000313" key="14">
    <source>
        <dbReference type="EMBL" id="KAJ4824810.1"/>
    </source>
</evidence>
<dbReference type="Proteomes" id="UP001141552">
    <property type="component" value="Unassembled WGS sequence"/>
</dbReference>
<feature type="binding site" evidence="10">
    <location>
        <position position="129"/>
    </location>
    <ligand>
        <name>oxalate</name>
        <dbReference type="ChEBI" id="CHEBI:30623"/>
    </ligand>
</feature>
<evidence type="ECO:0000256" key="1">
    <source>
        <dbReference type="ARBA" id="ARBA00003629"/>
    </source>
</evidence>